<proteinExistence type="predicted"/>
<dbReference type="EMBL" id="NNRK01000035">
    <property type="protein sequence ID" value="OYR08147.1"/>
    <property type="molecule type" value="Genomic_DNA"/>
</dbReference>
<protein>
    <submittedName>
        <fullName evidence="1">Uncharacterized protein</fullName>
    </submittedName>
</protein>
<dbReference type="Proteomes" id="UP000216345">
    <property type="component" value="Unassembled WGS sequence"/>
</dbReference>
<keyword evidence="2" id="KW-1185">Reference proteome</keyword>
<evidence type="ECO:0000313" key="1">
    <source>
        <dbReference type="EMBL" id="OYR08147.1"/>
    </source>
</evidence>
<accession>A0A256EZX2</accession>
<organism evidence="1 2">
    <name type="scientific">Brucella rhizosphaerae</name>
    <dbReference type="NCBI Taxonomy" id="571254"/>
    <lineage>
        <taxon>Bacteria</taxon>
        <taxon>Pseudomonadati</taxon>
        <taxon>Pseudomonadota</taxon>
        <taxon>Alphaproteobacteria</taxon>
        <taxon>Hyphomicrobiales</taxon>
        <taxon>Brucellaceae</taxon>
        <taxon>Brucella/Ochrobactrum group</taxon>
        <taxon>Brucella</taxon>
    </lineage>
</organism>
<evidence type="ECO:0000313" key="2">
    <source>
        <dbReference type="Proteomes" id="UP000216345"/>
    </source>
</evidence>
<reference evidence="1 2" key="1">
    <citation type="submission" date="2017-07" db="EMBL/GenBank/DDBJ databases">
        <title>Phylogenetic study on the rhizospheric bacterium Ochrobactrum sp. A44.</title>
        <authorList>
            <person name="Krzyzanowska D.M."/>
            <person name="Ossowicki A."/>
            <person name="Rajewska M."/>
            <person name="Maciag T."/>
            <person name="Kaczynski Z."/>
            <person name="Czerwicka M."/>
            <person name="Jafra S."/>
        </authorList>
    </citation>
    <scope>NUCLEOTIDE SEQUENCE [LARGE SCALE GENOMIC DNA]</scope>
    <source>
        <strain evidence="1 2">PR17</strain>
    </source>
</reference>
<sequence length="48" mass="5298">MQQTQAFLITKTIEGAVFCNGKAKKSAFAQNDALQINQKWKLSPSLTV</sequence>
<dbReference type="AlphaFoldDB" id="A0A256EZX2"/>
<comment type="caution">
    <text evidence="1">The sequence shown here is derived from an EMBL/GenBank/DDBJ whole genome shotgun (WGS) entry which is preliminary data.</text>
</comment>
<name>A0A256EZX2_9HYPH</name>
<gene>
    <name evidence="1" type="ORF">CEV32_2859</name>
</gene>